<gene>
    <name evidence="1" type="ORF">SHERM_08582</name>
</gene>
<dbReference type="EMBL" id="CACSLK010034598">
    <property type="protein sequence ID" value="CAA0842727.1"/>
    <property type="molecule type" value="Genomic_DNA"/>
</dbReference>
<sequence>MNMKMLNTLLAKDHLSLEDEDMKQDRIIVIEDRCELQPSPPHNLSFSLTSKDEKMSVDKGKVSSAAEEDHEAISIILNQPLATRFLDDPIINGLCDRLAEHQPLVKTAQQLLKALRGSKVLEDGNLNDDALKHFALLLKTWRCKHFRSGINEIIHQSECVLPAVIEELSDGVTSEKIEERMCRIKGDQNLGHILEVANPPATMIRGLLIVVIGYWSYKKLPVEEMCDILEDDECDVVEDKVDNVGGDVLDERLMLEREEHNEWLMKYGSPVQKLDEEPAIEELADDLEKDPRLSEKLNNHTKSWRIPTLFICFLRELRGTLKLVVLYPNQANE</sequence>
<dbReference type="Proteomes" id="UP001153555">
    <property type="component" value="Unassembled WGS sequence"/>
</dbReference>
<reference evidence="1" key="1">
    <citation type="submission" date="2019-12" db="EMBL/GenBank/DDBJ databases">
        <authorList>
            <person name="Scholes J."/>
        </authorList>
    </citation>
    <scope>NUCLEOTIDE SEQUENCE</scope>
</reference>
<evidence type="ECO:0000313" key="1">
    <source>
        <dbReference type="EMBL" id="CAA0842727.1"/>
    </source>
</evidence>
<keyword evidence="2" id="KW-1185">Reference proteome</keyword>
<evidence type="ECO:0000313" key="2">
    <source>
        <dbReference type="Proteomes" id="UP001153555"/>
    </source>
</evidence>
<accession>A0A9N7P1R7</accession>
<comment type="caution">
    <text evidence="1">The sequence shown here is derived from an EMBL/GenBank/DDBJ whole genome shotgun (WGS) entry which is preliminary data.</text>
</comment>
<name>A0A9N7P1R7_STRHE</name>
<proteinExistence type="predicted"/>
<dbReference type="OrthoDB" id="10457916at2759"/>
<organism evidence="1 2">
    <name type="scientific">Striga hermonthica</name>
    <name type="common">Purple witchweed</name>
    <name type="synonym">Buchnera hermonthica</name>
    <dbReference type="NCBI Taxonomy" id="68872"/>
    <lineage>
        <taxon>Eukaryota</taxon>
        <taxon>Viridiplantae</taxon>
        <taxon>Streptophyta</taxon>
        <taxon>Embryophyta</taxon>
        <taxon>Tracheophyta</taxon>
        <taxon>Spermatophyta</taxon>
        <taxon>Magnoliopsida</taxon>
        <taxon>eudicotyledons</taxon>
        <taxon>Gunneridae</taxon>
        <taxon>Pentapetalae</taxon>
        <taxon>asterids</taxon>
        <taxon>lamiids</taxon>
        <taxon>Lamiales</taxon>
        <taxon>Orobanchaceae</taxon>
        <taxon>Buchnereae</taxon>
        <taxon>Striga</taxon>
    </lineage>
</organism>
<dbReference type="AlphaFoldDB" id="A0A9N7P1R7"/>
<protein>
    <submittedName>
        <fullName evidence="1">Uncharacterized protein</fullName>
    </submittedName>
</protein>